<protein>
    <submittedName>
        <fullName evidence="1">Uncharacterized protein</fullName>
    </submittedName>
</protein>
<evidence type="ECO:0000313" key="1">
    <source>
        <dbReference type="EMBL" id="CAB4241540.1"/>
    </source>
</evidence>
<reference evidence="1" key="1">
    <citation type="submission" date="2020-05" db="EMBL/GenBank/DDBJ databases">
        <authorList>
            <person name="Chiriac C."/>
            <person name="Salcher M."/>
            <person name="Ghai R."/>
            <person name="Kavagutti S V."/>
        </authorList>
    </citation>
    <scope>NUCLEOTIDE SEQUENCE</scope>
</reference>
<name>A0A6J5TD42_9CAUD</name>
<dbReference type="EMBL" id="LR797824">
    <property type="protein sequence ID" value="CAB4241540.1"/>
    <property type="molecule type" value="Genomic_DNA"/>
</dbReference>
<sequence>MEDNQDSSFSFIRENCNESKMFRNNYLGQLTLRDAVDNVFLNMLTIYLLSHESESRPFAQDYAHRTLQFGNFNSPRVGGTDLYQGLHIMLHPDGETAGKLKAHEQNTALAEELRTNAKLVKDFLRGIASGTIDRTTAIRIMYRLEGQMDIDISNYKSLRRLISDWENLSIVQKKLCVTRLLQYYRLRGRHSELLPILDSMAERKDWEIPDVENAEAAAHTGGHSKNKFLSTVGRAAAGFGAGYALGKLI</sequence>
<accession>A0A6J5TD42</accession>
<organism evidence="1">
    <name type="scientific">uncultured Caudovirales phage</name>
    <dbReference type="NCBI Taxonomy" id="2100421"/>
    <lineage>
        <taxon>Viruses</taxon>
        <taxon>Duplodnaviria</taxon>
        <taxon>Heunggongvirae</taxon>
        <taxon>Uroviricota</taxon>
        <taxon>Caudoviricetes</taxon>
        <taxon>Peduoviridae</taxon>
        <taxon>Maltschvirus</taxon>
        <taxon>Maltschvirus maltsch</taxon>
    </lineage>
</organism>
<gene>
    <name evidence="1" type="ORF">UFOVP71_78</name>
</gene>
<proteinExistence type="predicted"/>